<name>A0A4R1CG42_9ACTN</name>
<keyword evidence="2" id="KW-1185">Reference proteome</keyword>
<dbReference type="InterPro" id="IPR023393">
    <property type="entry name" value="START-like_dom_sf"/>
</dbReference>
<evidence type="ECO:0000313" key="1">
    <source>
        <dbReference type="EMBL" id="TCJ29861.1"/>
    </source>
</evidence>
<dbReference type="AlphaFoldDB" id="A0A4R1CG42"/>
<comment type="caution">
    <text evidence="1">The sequence shown here is derived from an EMBL/GenBank/DDBJ whole genome shotgun (WGS) entry which is preliminary data.</text>
</comment>
<dbReference type="RefSeq" id="WP_131582264.1">
    <property type="nucleotide sequence ID" value="NZ_SJZJ01000007.1"/>
</dbReference>
<accession>A0A4R1CG42</accession>
<gene>
    <name evidence="1" type="ORF">EPD65_06040</name>
</gene>
<dbReference type="SUPFAM" id="SSF55961">
    <property type="entry name" value="Bet v1-like"/>
    <property type="match status" value="1"/>
</dbReference>
<sequence length="150" mass="16583">MPHFENSRSITIDAAPAAVHTHLDDFHNWTAWSPWEELDPELKRTYSGSDKGVGSHYAWVGNNKVGQGSMEITASTPERIDIDLEFLKPFKASNKTVFTLTAEGDGTRVDWAMSGERPLLFAILGKLFFDKAIAKDFDKGLAKLKAAAEA</sequence>
<evidence type="ECO:0000313" key="2">
    <source>
        <dbReference type="Proteomes" id="UP000295453"/>
    </source>
</evidence>
<reference evidence="1 2" key="1">
    <citation type="submission" date="2019-03" db="EMBL/GenBank/DDBJ databases">
        <authorList>
            <person name="Kim M.K.M."/>
        </authorList>
    </citation>
    <scope>NUCLEOTIDE SEQUENCE [LARGE SCALE GENOMIC DNA]</scope>
    <source>
        <strain evidence="1 2">18JY15-6</strain>
    </source>
</reference>
<dbReference type="InterPro" id="IPR019587">
    <property type="entry name" value="Polyketide_cyclase/dehydratase"/>
</dbReference>
<dbReference type="Gene3D" id="3.30.530.20">
    <property type="match status" value="1"/>
</dbReference>
<protein>
    <submittedName>
        <fullName evidence="1">Transcriptional regulator</fullName>
    </submittedName>
</protein>
<dbReference type="Pfam" id="PF10604">
    <property type="entry name" value="Polyketide_cyc2"/>
    <property type="match status" value="1"/>
</dbReference>
<proteinExistence type="predicted"/>
<dbReference type="Proteomes" id="UP000295453">
    <property type="component" value="Unassembled WGS sequence"/>
</dbReference>
<dbReference type="EMBL" id="SJZJ01000007">
    <property type="protein sequence ID" value="TCJ29861.1"/>
    <property type="molecule type" value="Genomic_DNA"/>
</dbReference>
<dbReference type="OrthoDB" id="9807923at2"/>
<organism evidence="1 2">
    <name type="scientific">Nocardioides jejuensis</name>
    <dbReference type="NCBI Taxonomy" id="2502782"/>
    <lineage>
        <taxon>Bacteria</taxon>
        <taxon>Bacillati</taxon>
        <taxon>Actinomycetota</taxon>
        <taxon>Actinomycetes</taxon>
        <taxon>Propionibacteriales</taxon>
        <taxon>Nocardioidaceae</taxon>
        <taxon>Nocardioides</taxon>
    </lineage>
</organism>
<dbReference type="CDD" id="cd07818">
    <property type="entry name" value="SRPBCC_1"/>
    <property type="match status" value="1"/>
</dbReference>